<dbReference type="InterPro" id="IPR019757">
    <property type="entry name" value="Pept_S26A_signal_pept_1_Lys-AS"/>
</dbReference>
<dbReference type="PROSITE" id="PS00761">
    <property type="entry name" value="SPASE_I_3"/>
    <property type="match status" value="1"/>
</dbReference>
<evidence type="ECO:0000256" key="9">
    <source>
        <dbReference type="RuleBase" id="RU362042"/>
    </source>
</evidence>
<evidence type="ECO:0000256" key="1">
    <source>
        <dbReference type="ARBA" id="ARBA00000677"/>
    </source>
</evidence>
<evidence type="ECO:0000313" key="12">
    <source>
        <dbReference type="Proteomes" id="UP000277811"/>
    </source>
</evidence>
<dbReference type="InterPro" id="IPR019758">
    <property type="entry name" value="Pept_S26A_signal_pept_1_CS"/>
</dbReference>
<gene>
    <name evidence="11" type="ORF">LUCI_2573</name>
</gene>
<feature type="active site" evidence="7">
    <location>
        <position position="101"/>
    </location>
</feature>
<comment type="similarity">
    <text evidence="3 9">Belongs to the peptidase S26 family.</text>
</comment>
<organism evidence="11 12">
    <name type="scientific">Lucifera butyrica</name>
    <dbReference type="NCBI Taxonomy" id="1351585"/>
    <lineage>
        <taxon>Bacteria</taxon>
        <taxon>Bacillati</taxon>
        <taxon>Bacillota</taxon>
        <taxon>Negativicutes</taxon>
        <taxon>Veillonellales</taxon>
        <taxon>Veillonellaceae</taxon>
        <taxon>Lucifera</taxon>
    </lineage>
</organism>
<evidence type="ECO:0000259" key="10">
    <source>
        <dbReference type="Pfam" id="PF10502"/>
    </source>
</evidence>
<dbReference type="InterPro" id="IPR036286">
    <property type="entry name" value="LexA/Signal_pep-like_sf"/>
</dbReference>
<evidence type="ECO:0000256" key="4">
    <source>
        <dbReference type="ARBA" id="ARBA00013208"/>
    </source>
</evidence>
<dbReference type="InterPro" id="IPR019756">
    <property type="entry name" value="Pept_S26A_signal_pept_1_Ser-AS"/>
</dbReference>
<feature type="domain" description="Peptidase S26" evidence="10">
    <location>
        <begin position="8"/>
        <end position="179"/>
    </location>
</feature>
<dbReference type="GO" id="GO:0005886">
    <property type="term" value="C:plasma membrane"/>
    <property type="evidence" value="ECO:0007669"/>
    <property type="project" value="UniProtKB-SubCell"/>
</dbReference>
<dbReference type="InterPro" id="IPR000223">
    <property type="entry name" value="Pept_S26A_signal_pept_1"/>
</dbReference>
<dbReference type="CDD" id="cd06530">
    <property type="entry name" value="S26_SPase_I"/>
    <property type="match status" value="1"/>
</dbReference>
<evidence type="ECO:0000256" key="6">
    <source>
        <dbReference type="ARBA" id="ARBA00022801"/>
    </source>
</evidence>
<dbReference type="EC" id="3.4.21.89" evidence="4 8"/>
<reference evidence="11 12" key="1">
    <citation type="submission" date="2018-06" db="EMBL/GenBank/DDBJ databases">
        <authorList>
            <person name="Strepis N."/>
        </authorList>
    </citation>
    <scope>NUCLEOTIDE SEQUENCE [LARGE SCALE GENOMIC DNA]</scope>
    <source>
        <strain evidence="11">LUCI</strain>
    </source>
</reference>
<dbReference type="GO" id="GO:0009003">
    <property type="term" value="F:signal peptidase activity"/>
    <property type="evidence" value="ECO:0007669"/>
    <property type="project" value="UniProtKB-EC"/>
</dbReference>
<accession>A0A498R817</accession>
<dbReference type="AlphaFoldDB" id="A0A498R817"/>
<dbReference type="Pfam" id="PF10502">
    <property type="entry name" value="Peptidase_S26"/>
    <property type="match status" value="1"/>
</dbReference>
<dbReference type="NCBIfam" id="TIGR02227">
    <property type="entry name" value="sigpep_I_bact"/>
    <property type="match status" value="1"/>
</dbReference>
<dbReference type="GO" id="GO:0004252">
    <property type="term" value="F:serine-type endopeptidase activity"/>
    <property type="evidence" value="ECO:0007669"/>
    <property type="project" value="InterPro"/>
</dbReference>
<dbReference type="PRINTS" id="PR00727">
    <property type="entry name" value="LEADERPTASE"/>
</dbReference>
<protein>
    <recommendedName>
        <fullName evidence="4 8">Signal peptidase I</fullName>
        <ecNumber evidence="4 8">3.4.21.89</ecNumber>
    </recommendedName>
</protein>
<dbReference type="SUPFAM" id="SSF51306">
    <property type="entry name" value="LexA/Signal peptidase"/>
    <property type="match status" value="1"/>
</dbReference>
<sequence>MNWIKIVWESIYSLAISLAIALFINVFVVQHMVVEGHSMDPTLQDREHLIVSKLSHSMKQLPDYGDIVVIDSRVNRKRTLQDDLTEPVAKFIHQPDYIFIKRVIGKPGDTLEFKNGRVFRNGVKLTEPYILEPMKTVADRKVIVPDNSIFVMGDNRNHSLDSRLIGNIPLDHVLGKLELKL</sequence>
<name>A0A498R817_9FIRM</name>
<keyword evidence="8" id="KW-0472">Membrane</keyword>
<keyword evidence="8" id="KW-0812">Transmembrane</keyword>
<evidence type="ECO:0000256" key="3">
    <source>
        <dbReference type="ARBA" id="ARBA00009370"/>
    </source>
</evidence>
<dbReference type="RefSeq" id="WP_122628259.1">
    <property type="nucleotide sequence ID" value="NZ_UPPP01000072.1"/>
</dbReference>
<comment type="subcellular location">
    <subcellularLocation>
        <location evidence="2">Cell membrane</location>
        <topology evidence="2">Single-pass type II membrane protein</topology>
    </subcellularLocation>
    <subcellularLocation>
        <location evidence="9">Membrane</location>
        <topology evidence="9">Single-pass type II membrane protein</topology>
    </subcellularLocation>
</comment>
<proteinExistence type="inferred from homology"/>
<dbReference type="GO" id="GO:0006465">
    <property type="term" value="P:signal peptide processing"/>
    <property type="evidence" value="ECO:0007669"/>
    <property type="project" value="InterPro"/>
</dbReference>
<dbReference type="PROSITE" id="PS00760">
    <property type="entry name" value="SPASE_I_2"/>
    <property type="match status" value="1"/>
</dbReference>
<keyword evidence="8" id="KW-1133">Transmembrane helix</keyword>
<comment type="catalytic activity">
    <reaction evidence="1 8">
        <text>Cleavage of hydrophobic, N-terminal signal or leader sequences from secreted and periplasmic proteins.</text>
        <dbReference type="EC" id="3.4.21.89"/>
    </reaction>
</comment>
<dbReference type="PANTHER" id="PTHR43390:SF1">
    <property type="entry name" value="CHLOROPLAST PROCESSING PEPTIDASE"/>
    <property type="match status" value="1"/>
</dbReference>
<dbReference type="InterPro" id="IPR019533">
    <property type="entry name" value="Peptidase_S26"/>
</dbReference>
<feature type="active site" evidence="7">
    <location>
        <position position="38"/>
    </location>
</feature>
<dbReference type="Proteomes" id="UP000277811">
    <property type="component" value="Unassembled WGS sequence"/>
</dbReference>
<evidence type="ECO:0000256" key="2">
    <source>
        <dbReference type="ARBA" id="ARBA00004401"/>
    </source>
</evidence>
<dbReference type="EMBL" id="UPPP01000072">
    <property type="protein sequence ID" value="VBB07329.1"/>
    <property type="molecule type" value="Genomic_DNA"/>
</dbReference>
<dbReference type="OrthoDB" id="9802919at2"/>
<evidence type="ECO:0000256" key="8">
    <source>
        <dbReference type="RuleBase" id="RU003993"/>
    </source>
</evidence>
<evidence type="ECO:0000256" key="5">
    <source>
        <dbReference type="ARBA" id="ARBA00022670"/>
    </source>
</evidence>
<evidence type="ECO:0000256" key="7">
    <source>
        <dbReference type="PIRSR" id="PIRSR600223-1"/>
    </source>
</evidence>
<dbReference type="PROSITE" id="PS00501">
    <property type="entry name" value="SPASE_I_1"/>
    <property type="match status" value="1"/>
</dbReference>
<dbReference type="Gene3D" id="2.10.109.10">
    <property type="entry name" value="Umud Fragment, subunit A"/>
    <property type="match status" value="1"/>
</dbReference>
<keyword evidence="5 8" id="KW-0645">Protease</keyword>
<evidence type="ECO:0000313" key="11">
    <source>
        <dbReference type="EMBL" id="VBB07329.1"/>
    </source>
</evidence>
<keyword evidence="6 8" id="KW-0378">Hydrolase</keyword>
<keyword evidence="12" id="KW-1185">Reference proteome</keyword>
<feature type="transmembrane region" description="Helical" evidence="8">
    <location>
        <begin position="6"/>
        <end position="29"/>
    </location>
</feature>
<dbReference type="PANTHER" id="PTHR43390">
    <property type="entry name" value="SIGNAL PEPTIDASE I"/>
    <property type="match status" value="1"/>
</dbReference>